<evidence type="ECO:0000256" key="4">
    <source>
        <dbReference type="SAM" id="MobiDB-lite"/>
    </source>
</evidence>
<dbReference type="GO" id="GO:0003677">
    <property type="term" value="F:DNA binding"/>
    <property type="evidence" value="ECO:0007669"/>
    <property type="project" value="UniProtKB-KW"/>
</dbReference>
<feature type="region of interest" description="Disordered" evidence="4">
    <location>
        <begin position="104"/>
        <end position="154"/>
    </location>
</feature>
<evidence type="ECO:0000256" key="1">
    <source>
        <dbReference type="ARBA" id="ARBA00023015"/>
    </source>
</evidence>
<proteinExistence type="predicted"/>
<gene>
    <name evidence="6" type="ORF">H1D24_40005</name>
</gene>
<organism evidence="6 7">
    <name type="scientific">Streptomyces himalayensis subsp. himalayensis</name>
    <dbReference type="NCBI Taxonomy" id="2756131"/>
    <lineage>
        <taxon>Bacteria</taxon>
        <taxon>Bacillati</taxon>
        <taxon>Actinomycetota</taxon>
        <taxon>Actinomycetes</taxon>
        <taxon>Kitasatosporales</taxon>
        <taxon>Streptomycetaceae</taxon>
        <taxon>Streptomyces</taxon>
        <taxon>Streptomyces himalayensis</taxon>
    </lineage>
</organism>
<dbReference type="AlphaFoldDB" id="A0A7W0DVP9"/>
<reference evidence="6 7" key="1">
    <citation type="submission" date="2020-07" db="EMBL/GenBank/DDBJ databases">
        <title>Streptomyces isolated from Indian soil.</title>
        <authorList>
            <person name="Mandal S."/>
            <person name="Maiti P.K."/>
        </authorList>
    </citation>
    <scope>NUCLEOTIDE SEQUENCE [LARGE SCALE GENOMIC DNA]</scope>
    <source>
        <strain evidence="6 7">PSKA28</strain>
    </source>
</reference>
<dbReference type="InterPro" id="IPR011711">
    <property type="entry name" value="GntR_C"/>
</dbReference>
<accession>A0A7W0DVP9</accession>
<keyword evidence="3" id="KW-0804">Transcription</keyword>
<evidence type="ECO:0000313" key="7">
    <source>
        <dbReference type="Proteomes" id="UP000545761"/>
    </source>
</evidence>
<feature type="compositionally biased region" description="Basic residues" evidence="4">
    <location>
        <begin position="7"/>
        <end position="25"/>
    </location>
</feature>
<dbReference type="Proteomes" id="UP000545761">
    <property type="component" value="Unassembled WGS sequence"/>
</dbReference>
<evidence type="ECO:0000313" key="6">
    <source>
        <dbReference type="EMBL" id="MBA2951780.1"/>
    </source>
</evidence>
<evidence type="ECO:0000256" key="3">
    <source>
        <dbReference type="ARBA" id="ARBA00023163"/>
    </source>
</evidence>
<evidence type="ECO:0000256" key="2">
    <source>
        <dbReference type="ARBA" id="ARBA00023125"/>
    </source>
</evidence>
<feature type="domain" description="GntR C-terminal" evidence="5">
    <location>
        <begin position="13"/>
        <end position="95"/>
    </location>
</feature>
<comment type="caution">
    <text evidence="6">The sequence shown here is derived from an EMBL/GenBank/DDBJ whole genome shotgun (WGS) entry which is preliminary data.</text>
</comment>
<dbReference type="Gene3D" id="1.20.120.530">
    <property type="entry name" value="GntR ligand-binding domain-like"/>
    <property type="match status" value="1"/>
</dbReference>
<feature type="compositionally biased region" description="Polar residues" evidence="4">
    <location>
        <begin position="118"/>
        <end position="130"/>
    </location>
</feature>
<evidence type="ECO:0000259" key="5">
    <source>
        <dbReference type="Pfam" id="PF07729"/>
    </source>
</evidence>
<protein>
    <submittedName>
        <fullName evidence="6">FCD domain-containing protein</fullName>
    </submittedName>
</protein>
<dbReference type="SUPFAM" id="SSF48008">
    <property type="entry name" value="GntR ligand-binding domain-like"/>
    <property type="match status" value="1"/>
</dbReference>
<keyword evidence="1" id="KW-0805">Transcription regulation</keyword>
<feature type="region of interest" description="Disordered" evidence="4">
    <location>
        <begin position="1"/>
        <end position="37"/>
    </location>
</feature>
<keyword evidence="2" id="KW-0238">DNA-binding</keyword>
<name>A0A7W0DVP9_9ACTN</name>
<dbReference type="InterPro" id="IPR008920">
    <property type="entry name" value="TF_FadR/GntR_C"/>
</dbReference>
<dbReference type="Pfam" id="PF07729">
    <property type="entry name" value="FCD"/>
    <property type="match status" value="1"/>
</dbReference>
<dbReference type="EMBL" id="JACEHE010000054">
    <property type="protein sequence ID" value="MBA2951780.1"/>
    <property type="molecule type" value="Genomic_DNA"/>
</dbReference>
<sequence>MPQDHRSGRHRARPDRRRGSRRPAGAHRADAHLQDPEELVPEDLAFHADIVAATGNRTLESLLASVTRRTASARIWWALVKSDVLSWTHEQHLDICLPCAPATASPPSPRPAGTSTTWTPGWASSSTRYGSTDGRGSRHGVEPVEPGVTRIRGW</sequence>